<organism evidence="1 2">
    <name type="scientific">Lacrimispora amygdalina</name>
    <dbReference type="NCBI Taxonomy" id="253257"/>
    <lineage>
        <taxon>Bacteria</taxon>
        <taxon>Bacillati</taxon>
        <taxon>Bacillota</taxon>
        <taxon>Clostridia</taxon>
        <taxon>Lachnospirales</taxon>
        <taxon>Lachnospiraceae</taxon>
        <taxon>Lacrimispora</taxon>
    </lineage>
</organism>
<gene>
    <name evidence="1" type="ORF">LAD12857_33710</name>
</gene>
<evidence type="ECO:0000313" key="2">
    <source>
        <dbReference type="Proteomes" id="UP001419084"/>
    </source>
</evidence>
<sequence>MKEPDIANSVIYKVEDVVYVFDTGATTFFGRKLIKAIERFRPFRKLVLFNSQMDSKPKVSTGK</sequence>
<name>A0ABQ5M917_9FIRM</name>
<dbReference type="Proteomes" id="UP001419084">
    <property type="component" value="Unassembled WGS sequence"/>
</dbReference>
<comment type="caution">
    <text evidence="1">The sequence shown here is derived from an EMBL/GenBank/DDBJ whole genome shotgun (WGS) entry which is preliminary data.</text>
</comment>
<accession>A0ABQ5M917</accession>
<reference evidence="1 2" key="1">
    <citation type="journal article" date="2024" name="Int. J. Syst. Evol. Microbiol.">
        <title>Lacrimispora brassicae sp. nov. isolated from fermented cabbage, and proposal of Clostridium indicum Gundawar et al. 2019 and Clostridium methoxybenzovorans Mechichi et al. 1999 as heterotypic synonyms of Lacrimispora amygdalina (Parshina et al. 2003) Haas and Blanchard 2020 and Lacrimispora indolis (McClung and McCoy 1957) Haas and Blanchard 2020, respectively.</title>
        <authorList>
            <person name="Kobayashi H."/>
            <person name="Tanizawa Y."/>
            <person name="Sakamoto M."/>
            <person name="Ohkuma M."/>
            <person name="Tohno M."/>
        </authorList>
    </citation>
    <scope>NUCLEOTIDE SEQUENCE [LARGE SCALE GENOMIC DNA]</scope>
    <source>
        <strain evidence="1 2">DSM 12857</strain>
    </source>
</reference>
<keyword evidence="2" id="KW-1185">Reference proteome</keyword>
<dbReference type="EMBL" id="BRPJ01000073">
    <property type="protein sequence ID" value="GLB31448.1"/>
    <property type="molecule type" value="Genomic_DNA"/>
</dbReference>
<protein>
    <submittedName>
        <fullName evidence="1">Uncharacterized protein</fullName>
    </submittedName>
</protein>
<evidence type="ECO:0000313" key="1">
    <source>
        <dbReference type="EMBL" id="GLB31448.1"/>
    </source>
</evidence>
<proteinExistence type="predicted"/>